<dbReference type="Proteomes" id="UP000064183">
    <property type="component" value="Chromosome"/>
</dbReference>
<protein>
    <recommendedName>
        <fullName evidence="4">4'-phosphopantetheinyl transferase domain-containing protein</fullName>
    </recommendedName>
</protein>
<accession>A0A0U3LNA0</accession>
<dbReference type="InterPro" id="IPR050559">
    <property type="entry name" value="P-Pant_transferase_sf"/>
</dbReference>
<dbReference type="InterPro" id="IPR008278">
    <property type="entry name" value="4-PPantetheinyl_Trfase_dom"/>
</dbReference>
<feature type="domain" description="4'-phosphopantetheinyl transferase" evidence="4">
    <location>
        <begin position="158"/>
        <end position="247"/>
    </location>
</feature>
<evidence type="ECO:0000256" key="2">
    <source>
        <dbReference type="ARBA" id="ARBA00022679"/>
    </source>
</evidence>
<dbReference type="InterPro" id="IPR037143">
    <property type="entry name" value="4-PPantetheinyl_Trfase_dom_sf"/>
</dbReference>
<dbReference type="STRING" id="1172567.WQO_29960"/>
<evidence type="ECO:0000256" key="3">
    <source>
        <dbReference type="SAM" id="MobiDB-lite"/>
    </source>
</evidence>
<keyword evidence="2" id="KW-0808">Transferase</keyword>
<dbReference type="KEGG" id="sgb:WQO_29960"/>
<dbReference type="GO" id="GO:0005829">
    <property type="term" value="C:cytosol"/>
    <property type="evidence" value="ECO:0007669"/>
    <property type="project" value="TreeGrafter"/>
</dbReference>
<feature type="region of interest" description="Disordered" evidence="3">
    <location>
        <begin position="24"/>
        <end position="47"/>
    </location>
</feature>
<dbReference type="AlphaFoldDB" id="A0A0U3LNA0"/>
<sequence length="283" mass="30310">MPLDSSADLVNAILASARRSLAGKPLHQVSPRPGAAAAHPARRGTGPVTTAYATVSTTAEVLHHPAARESLLTPVERRRAARFRHEASRLDFVAAHLLVRLCAARSLGVAAHDIELAQYCDECREHGHGRPYVTGRHDVQVSLSHTRGVVAAAAGPAAVGIDVELLGRRSVAPSVLEQVLTQRELGVSGRSRDPQGVFMRQWVRKEALVKVGRTSRATMREVDLSGLPPVPAGSGTSVQRSRFEKFHVLDLADKRRGALASVVCAVPVLLTGEVRPPVPLRGR</sequence>
<dbReference type="GO" id="GO:0008897">
    <property type="term" value="F:holo-[acyl-carrier-protein] synthase activity"/>
    <property type="evidence" value="ECO:0007669"/>
    <property type="project" value="InterPro"/>
</dbReference>
<dbReference type="SUPFAM" id="SSF56214">
    <property type="entry name" value="4'-phosphopantetheinyl transferase"/>
    <property type="match status" value="2"/>
</dbReference>
<dbReference type="PANTHER" id="PTHR12215:SF10">
    <property type="entry name" value="L-AMINOADIPATE-SEMIALDEHYDE DEHYDROGENASE-PHOSPHOPANTETHEINYL TRANSFERASE"/>
    <property type="match status" value="1"/>
</dbReference>
<evidence type="ECO:0000313" key="6">
    <source>
        <dbReference type="Proteomes" id="UP000064183"/>
    </source>
</evidence>
<gene>
    <name evidence="5" type="ORF">WQO_29960</name>
</gene>
<evidence type="ECO:0000256" key="1">
    <source>
        <dbReference type="ARBA" id="ARBA00010990"/>
    </source>
</evidence>
<dbReference type="PANTHER" id="PTHR12215">
    <property type="entry name" value="PHOSPHOPANTETHEINE TRANSFERASE"/>
    <property type="match status" value="1"/>
</dbReference>
<dbReference type="GO" id="GO:0019878">
    <property type="term" value="P:lysine biosynthetic process via aminoadipic acid"/>
    <property type="evidence" value="ECO:0007669"/>
    <property type="project" value="TreeGrafter"/>
</dbReference>
<evidence type="ECO:0000313" key="5">
    <source>
        <dbReference type="EMBL" id="ALU97192.1"/>
    </source>
</evidence>
<dbReference type="EMBL" id="CP013738">
    <property type="protein sequence ID" value="ALU97192.1"/>
    <property type="molecule type" value="Genomic_DNA"/>
</dbReference>
<comment type="similarity">
    <text evidence="1">Belongs to the P-Pant transferase superfamily. Gsp/Sfp/HetI/AcpT family.</text>
</comment>
<dbReference type="Pfam" id="PF01648">
    <property type="entry name" value="ACPS"/>
    <property type="match status" value="1"/>
</dbReference>
<name>A0A0U3LNA0_STRGL</name>
<feature type="compositionally biased region" description="Low complexity" evidence="3">
    <location>
        <begin position="31"/>
        <end position="47"/>
    </location>
</feature>
<dbReference type="GO" id="GO:0000287">
    <property type="term" value="F:magnesium ion binding"/>
    <property type="evidence" value="ECO:0007669"/>
    <property type="project" value="InterPro"/>
</dbReference>
<evidence type="ECO:0000259" key="4">
    <source>
        <dbReference type="Pfam" id="PF01648"/>
    </source>
</evidence>
<dbReference type="Gene3D" id="3.90.470.20">
    <property type="entry name" value="4'-phosphopantetheinyl transferase domain"/>
    <property type="match status" value="1"/>
</dbReference>
<organism evidence="5 6">
    <name type="scientific">Streptomyces globisporus C-1027</name>
    <dbReference type="NCBI Taxonomy" id="1172567"/>
    <lineage>
        <taxon>Bacteria</taxon>
        <taxon>Bacillati</taxon>
        <taxon>Actinomycetota</taxon>
        <taxon>Actinomycetes</taxon>
        <taxon>Kitasatosporales</taxon>
        <taxon>Streptomycetaceae</taxon>
        <taxon>Streptomyces</taxon>
    </lineage>
</organism>
<proteinExistence type="inferred from homology"/>
<reference evidence="5 6" key="1">
    <citation type="journal article" date="2012" name="J. Bacteriol.">
        <title>Draft genome sequence of Streptomyces globisporus C-1027, which produces an antitumor antibiotic consisting of a nine-membered enediyne with a chromoprotein.</title>
        <authorList>
            <person name="Wang L."/>
            <person name="Wang S."/>
            <person name="He Q."/>
            <person name="Yu T."/>
            <person name="Li Q."/>
            <person name="Hong B."/>
        </authorList>
    </citation>
    <scope>NUCLEOTIDE SEQUENCE [LARGE SCALE GENOMIC DNA]</scope>
    <source>
        <strain evidence="5 6">C-1027</strain>
    </source>
</reference>